<name>A0A382XZT0_9ZZZZ</name>
<organism evidence="1">
    <name type="scientific">marine metagenome</name>
    <dbReference type="NCBI Taxonomy" id="408172"/>
    <lineage>
        <taxon>unclassified sequences</taxon>
        <taxon>metagenomes</taxon>
        <taxon>ecological metagenomes</taxon>
    </lineage>
</organism>
<reference evidence="1" key="1">
    <citation type="submission" date="2018-05" db="EMBL/GenBank/DDBJ databases">
        <authorList>
            <person name="Lanie J.A."/>
            <person name="Ng W.-L."/>
            <person name="Kazmierczak K.M."/>
            <person name="Andrzejewski T.M."/>
            <person name="Davidsen T.M."/>
            <person name="Wayne K.J."/>
            <person name="Tettelin H."/>
            <person name="Glass J.I."/>
            <person name="Rusch D."/>
            <person name="Podicherti R."/>
            <person name="Tsui H.-C.T."/>
            <person name="Winkler M.E."/>
        </authorList>
    </citation>
    <scope>NUCLEOTIDE SEQUENCE</scope>
</reference>
<protein>
    <submittedName>
        <fullName evidence="1">Uncharacterized protein</fullName>
    </submittedName>
</protein>
<feature type="non-terminal residue" evidence="1">
    <location>
        <position position="1"/>
    </location>
</feature>
<dbReference type="AlphaFoldDB" id="A0A382XZT0"/>
<gene>
    <name evidence="1" type="ORF">METZ01_LOCUS429337</name>
</gene>
<dbReference type="EMBL" id="UINC01171756">
    <property type="protein sequence ID" value="SVD76483.1"/>
    <property type="molecule type" value="Genomic_DNA"/>
</dbReference>
<proteinExistence type="predicted"/>
<accession>A0A382XZT0</accession>
<evidence type="ECO:0000313" key="1">
    <source>
        <dbReference type="EMBL" id="SVD76483.1"/>
    </source>
</evidence>
<sequence length="37" mass="4290">TACARIGHTITQSTTIYTVLVIDWRSSFQHSLKERLR</sequence>